<keyword evidence="3" id="KW-1185">Reference proteome</keyword>
<accession>A0ABN9TES9</accession>
<feature type="compositionally biased region" description="Basic and acidic residues" evidence="1">
    <location>
        <begin position="12"/>
        <end position="32"/>
    </location>
</feature>
<gene>
    <name evidence="2" type="ORF">PCOR1329_LOCUS38395</name>
</gene>
<evidence type="ECO:0000313" key="2">
    <source>
        <dbReference type="EMBL" id="CAK0844254.1"/>
    </source>
</evidence>
<evidence type="ECO:0000313" key="3">
    <source>
        <dbReference type="Proteomes" id="UP001189429"/>
    </source>
</evidence>
<dbReference type="EMBL" id="CAUYUJ010014649">
    <property type="protein sequence ID" value="CAK0844254.1"/>
    <property type="molecule type" value="Genomic_DNA"/>
</dbReference>
<protein>
    <recommendedName>
        <fullName evidence="4">Beta-mannosidase</fullName>
    </recommendedName>
</protein>
<evidence type="ECO:0000256" key="1">
    <source>
        <dbReference type="SAM" id="MobiDB-lite"/>
    </source>
</evidence>
<organism evidence="2 3">
    <name type="scientific">Prorocentrum cordatum</name>
    <dbReference type="NCBI Taxonomy" id="2364126"/>
    <lineage>
        <taxon>Eukaryota</taxon>
        <taxon>Sar</taxon>
        <taxon>Alveolata</taxon>
        <taxon>Dinophyceae</taxon>
        <taxon>Prorocentrales</taxon>
        <taxon>Prorocentraceae</taxon>
        <taxon>Prorocentrum</taxon>
    </lineage>
</organism>
<reference evidence="2" key="1">
    <citation type="submission" date="2023-10" db="EMBL/GenBank/DDBJ databases">
        <authorList>
            <person name="Chen Y."/>
            <person name="Shah S."/>
            <person name="Dougan E. K."/>
            <person name="Thang M."/>
            <person name="Chan C."/>
        </authorList>
    </citation>
    <scope>NUCLEOTIDE SEQUENCE [LARGE SCALE GENOMIC DNA]</scope>
</reference>
<dbReference type="Proteomes" id="UP001189429">
    <property type="component" value="Unassembled WGS sequence"/>
</dbReference>
<feature type="region of interest" description="Disordered" evidence="1">
    <location>
        <begin position="1"/>
        <end position="32"/>
    </location>
</feature>
<comment type="caution">
    <text evidence="2">The sequence shown here is derived from an EMBL/GenBank/DDBJ whole genome shotgun (WGS) entry which is preliminary data.</text>
</comment>
<sequence length="427" mass="44282">MASPLGSPWADPRNRAYSPEHHLSSHAPEDVRDQCDPARGPVGMPRLCAYDGEFQVLGGLTVTAFARTSGAFESAAAAERVPLLLEPRRGDPEFQATVLNHGSSIVHVSGDPALKVLPSDAVSLDVQLSYDDEGSAAQTCILASRFRHAGGSVGEAATLDGCSWLEYNGPRSVQLASAAEDAGLGPDESVNVTVLTTVQRAGYLWAYPTGVSFLLLRERAQAPSVSGVQESIGSAKVEAMVWLPGQAAGSSPECYFTVHHEQVSGVLSLAEVPDATTTVADWPSALKATSVRNSAAARETWEQDVGGSCAWGDGKICRLELDETERLPSSLIQTSADLPYVCAWAAVRGYLGSVPRCVRMGAGAVRAQVAPSFVPRSAADAEQAGAAAARAGSLGALGGDAVTLGGGAAEALRGRAAASRPRACRCS</sequence>
<proteinExistence type="predicted"/>
<evidence type="ECO:0008006" key="4">
    <source>
        <dbReference type="Google" id="ProtNLM"/>
    </source>
</evidence>
<name>A0ABN9TES9_9DINO</name>